<dbReference type="InterPro" id="IPR052177">
    <property type="entry name" value="Divisome_Glycosyl_Hydrolase"/>
</dbReference>
<dbReference type="PROSITE" id="PS51257">
    <property type="entry name" value="PROKAR_LIPOPROTEIN"/>
    <property type="match status" value="1"/>
</dbReference>
<dbReference type="PANTHER" id="PTHR43405:SF1">
    <property type="entry name" value="GLYCOSYL HYDROLASE DIGH"/>
    <property type="match status" value="1"/>
</dbReference>
<keyword evidence="1 2" id="KW-0732">Signal</keyword>
<dbReference type="PANTHER" id="PTHR43405">
    <property type="entry name" value="GLYCOSYL HYDROLASE DIGH"/>
    <property type="match status" value="1"/>
</dbReference>
<dbReference type="EMBL" id="JACPUR010000038">
    <property type="protein sequence ID" value="MBI3129193.1"/>
    <property type="molecule type" value="Genomic_DNA"/>
</dbReference>
<gene>
    <name evidence="4" type="ORF">HYZ11_16420</name>
</gene>
<dbReference type="SUPFAM" id="SSF51445">
    <property type="entry name" value="(Trans)glycosidases"/>
    <property type="match status" value="1"/>
</dbReference>
<evidence type="ECO:0000259" key="3">
    <source>
        <dbReference type="Pfam" id="PF02638"/>
    </source>
</evidence>
<feature type="signal peptide" evidence="2">
    <location>
        <begin position="1"/>
        <end position="18"/>
    </location>
</feature>
<accession>A0A932MPT5</accession>
<evidence type="ECO:0000313" key="4">
    <source>
        <dbReference type="EMBL" id="MBI3129193.1"/>
    </source>
</evidence>
<feature type="domain" description="Glycosyl hydrolase-like 10" evidence="3">
    <location>
        <begin position="64"/>
        <end position="366"/>
    </location>
</feature>
<dbReference type="AlphaFoldDB" id="A0A932MPT5"/>
<feature type="chain" id="PRO_5037757073" evidence="2">
    <location>
        <begin position="19"/>
        <end position="409"/>
    </location>
</feature>
<evidence type="ECO:0000256" key="2">
    <source>
        <dbReference type="SAM" id="SignalP"/>
    </source>
</evidence>
<evidence type="ECO:0000256" key="1">
    <source>
        <dbReference type="ARBA" id="ARBA00022729"/>
    </source>
</evidence>
<dbReference type="Pfam" id="PF02638">
    <property type="entry name" value="GHL10"/>
    <property type="match status" value="1"/>
</dbReference>
<protein>
    <submittedName>
        <fullName evidence="4">Family 10 glycosylhydrolase</fullName>
    </submittedName>
</protein>
<name>A0A932MPT5_UNCTE</name>
<reference evidence="4" key="1">
    <citation type="submission" date="2020-07" db="EMBL/GenBank/DDBJ databases">
        <title>Huge and variable diversity of episymbiotic CPR bacteria and DPANN archaea in groundwater ecosystems.</title>
        <authorList>
            <person name="He C.Y."/>
            <person name="Keren R."/>
            <person name="Whittaker M."/>
            <person name="Farag I.F."/>
            <person name="Doudna J."/>
            <person name="Cate J.H.D."/>
            <person name="Banfield J.F."/>
        </authorList>
    </citation>
    <scope>NUCLEOTIDE SEQUENCE</scope>
    <source>
        <strain evidence="4">NC_groundwater_763_Ag_S-0.2um_68_21</strain>
    </source>
</reference>
<comment type="caution">
    <text evidence="4">The sequence shown here is derived from an EMBL/GenBank/DDBJ whole genome shotgun (WGS) entry which is preliminary data.</text>
</comment>
<dbReference type="Proteomes" id="UP000782312">
    <property type="component" value="Unassembled WGS sequence"/>
</dbReference>
<dbReference type="Gene3D" id="3.20.20.80">
    <property type="entry name" value="Glycosidases"/>
    <property type="match status" value="1"/>
</dbReference>
<dbReference type="InterPro" id="IPR017853">
    <property type="entry name" value="GH"/>
</dbReference>
<dbReference type="InterPro" id="IPR003790">
    <property type="entry name" value="GHL10"/>
</dbReference>
<organism evidence="4 5">
    <name type="scientific">Tectimicrobiota bacterium</name>
    <dbReference type="NCBI Taxonomy" id="2528274"/>
    <lineage>
        <taxon>Bacteria</taxon>
        <taxon>Pseudomonadati</taxon>
        <taxon>Nitrospinota/Tectimicrobiota group</taxon>
        <taxon>Candidatus Tectimicrobiota</taxon>
    </lineage>
</organism>
<evidence type="ECO:0000313" key="5">
    <source>
        <dbReference type="Proteomes" id="UP000782312"/>
    </source>
</evidence>
<proteinExistence type="predicted"/>
<sequence length="409" mass="45567">MRFLFLAASFFILFQAGGSGCLAEAAPAPPRGEVGLWVPAEGQNATLDDPKRILALAERARASGVTDLYVQVYRSGRAWFPTRLADDSPSRRAGREPLAYLLELASAPGGGGRPIRVHAWINAFALARNREAPLLRELGPEAVLRDLHGRSLLDYPPDGRPSWASGFTLGTPGIYLDPGHPGVRRRLADIASELARRYPGLAGVHLDYIRYPYALPISPGSRFAPRLDFGYGRVPAERFRAETGFAAPAGGVQRSTAEHQAWDDWRRRQVTETVREVDRALRARHPGLLLSAAVLPWGDRAYLSAFQDWRGWLEKGLLDKAVLMNYTRDEILAHRISRSASAWRLPAEEENGRRKGRVLIGLGAYLFGEDPEPLWRQWRGALRSGADGVVVFSYDAMLRRGRYWRFPLP</sequence>